<keyword evidence="1" id="KW-0175">Coiled coil</keyword>
<sequence length="96" mass="11193">MQSELDLLEEKAKEYILTKLKAKNTKLIAKKANFEAKNAEYIKLKNETAKLKVKNTKLLKQCIKMTILELETRNAILRPIIEEFAKKSEYSHLITQ</sequence>
<accession>A0A9N9EP22</accession>
<keyword evidence="3" id="KW-1185">Reference proteome</keyword>
<organism evidence="2 3">
    <name type="scientific">Cetraspora pellucida</name>
    <dbReference type="NCBI Taxonomy" id="1433469"/>
    <lineage>
        <taxon>Eukaryota</taxon>
        <taxon>Fungi</taxon>
        <taxon>Fungi incertae sedis</taxon>
        <taxon>Mucoromycota</taxon>
        <taxon>Glomeromycotina</taxon>
        <taxon>Glomeromycetes</taxon>
        <taxon>Diversisporales</taxon>
        <taxon>Gigasporaceae</taxon>
        <taxon>Cetraspora</taxon>
    </lineage>
</organism>
<name>A0A9N9EP22_9GLOM</name>
<evidence type="ECO:0000256" key="1">
    <source>
        <dbReference type="SAM" id="Coils"/>
    </source>
</evidence>
<dbReference type="OrthoDB" id="2444603at2759"/>
<evidence type="ECO:0000313" key="3">
    <source>
        <dbReference type="Proteomes" id="UP000789759"/>
    </source>
</evidence>
<dbReference type="EMBL" id="CAJVQA010009650">
    <property type="protein sequence ID" value="CAG8688195.1"/>
    <property type="molecule type" value="Genomic_DNA"/>
</dbReference>
<comment type="caution">
    <text evidence="2">The sequence shown here is derived from an EMBL/GenBank/DDBJ whole genome shotgun (WGS) entry which is preliminary data.</text>
</comment>
<gene>
    <name evidence="2" type="ORF">CPELLU_LOCUS11143</name>
</gene>
<proteinExistence type="predicted"/>
<dbReference type="AlphaFoldDB" id="A0A9N9EP22"/>
<dbReference type="Proteomes" id="UP000789759">
    <property type="component" value="Unassembled WGS sequence"/>
</dbReference>
<evidence type="ECO:0000313" key="2">
    <source>
        <dbReference type="EMBL" id="CAG8688195.1"/>
    </source>
</evidence>
<protein>
    <submittedName>
        <fullName evidence="2">6665_t:CDS:1</fullName>
    </submittedName>
</protein>
<feature type="coiled-coil region" evidence="1">
    <location>
        <begin position="5"/>
        <end position="37"/>
    </location>
</feature>
<reference evidence="2" key="1">
    <citation type="submission" date="2021-06" db="EMBL/GenBank/DDBJ databases">
        <authorList>
            <person name="Kallberg Y."/>
            <person name="Tangrot J."/>
            <person name="Rosling A."/>
        </authorList>
    </citation>
    <scope>NUCLEOTIDE SEQUENCE</scope>
    <source>
        <strain evidence="2">FL966</strain>
    </source>
</reference>